<sequence>MHGCGDQRNGVPNGPSITTSCLIFNHQFVASVIVKIDYGSKYRLRLKMKRGKREYNLFSKYRSMADDYEKKSGPLLVQQGNEIDELESL</sequence>
<evidence type="ECO:0000313" key="2">
    <source>
        <dbReference type="Proteomes" id="UP000617340"/>
    </source>
</evidence>
<dbReference type="EMBL" id="JACSDZ010000010">
    <property type="protein sequence ID" value="KAF7393983.1"/>
    <property type="molecule type" value="Genomic_DNA"/>
</dbReference>
<proteinExistence type="predicted"/>
<name>A0A834JSK9_VESGE</name>
<dbReference type="AlphaFoldDB" id="A0A834JSK9"/>
<reference evidence="1" key="1">
    <citation type="journal article" date="2020" name="G3 (Bethesda)">
        <title>High-Quality Assemblies for Three Invasive Social Wasps from the &lt;i&gt;Vespula&lt;/i&gt; Genus.</title>
        <authorList>
            <person name="Harrop T.W.R."/>
            <person name="Guhlin J."/>
            <person name="McLaughlin G.M."/>
            <person name="Permina E."/>
            <person name="Stockwell P."/>
            <person name="Gilligan J."/>
            <person name="Le Lec M.F."/>
            <person name="Gruber M.A.M."/>
            <person name="Quinn O."/>
            <person name="Lovegrove M."/>
            <person name="Duncan E.J."/>
            <person name="Remnant E.J."/>
            <person name="Van Eeckhoven J."/>
            <person name="Graham B."/>
            <person name="Knapp R.A."/>
            <person name="Langford K.W."/>
            <person name="Kronenberg Z."/>
            <person name="Press M.O."/>
            <person name="Eacker S.M."/>
            <person name="Wilson-Rankin E.E."/>
            <person name="Purcell J."/>
            <person name="Lester P.J."/>
            <person name="Dearden P.K."/>
        </authorList>
    </citation>
    <scope>NUCLEOTIDE SEQUENCE</scope>
    <source>
        <strain evidence="1">Linc-1</strain>
    </source>
</reference>
<accession>A0A834JSK9</accession>
<comment type="caution">
    <text evidence="1">The sequence shown here is derived from an EMBL/GenBank/DDBJ whole genome shotgun (WGS) entry which is preliminary data.</text>
</comment>
<protein>
    <submittedName>
        <fullName evidence="1">Uncharacterized protein</fullName>
    </submittedName>
</protein>
<organism evidence="1 2">
    <name type="scientific">Vespula germanica</name>
    <name type="common">German yellow jacket</name>
    <name type="synonym">Paravespula germanica</name>
    <dbReference type="NCBI Taxonomy" id="30212"/>
    <lineage>
        <taxon>Eukaryota</taxon>
        <taxon>Metazoa</taxon>
        <taxon>Ecdysozoa</taxon>
        <taxon>Arthropoda</taxon>
        <taxon>Hexapoda</taxon>
        <taxon>Insecta</taxon>
        <taxon>Pterygota</taxon>
        <taxon>Neoptera</taxon>
        <taxon>Endopterygota</taxon>
        <taxon>Hymenoptera</taxon>
        <taxon>Apocrita</taxon>
        <taxon>Aculeata</taxon>
        <taxon>Vespoidea</taxon>
        <taxon>Vespidae</taxon>
        <taxon>Vespinae</taxon>
        <taxon>Vespula</taxon>
    </lineage>
</organism>
<keyword evidence="2" id="KW-1185">Reference proteome</keyword>
<evidence type="ECO:0000313" key="1">
    <source>
        <dbReference type="EMBL" id="KAF7393983.1"/>
    </source>
</evidence>
<dbReference type="Proteomes" id="UP000617340">
    <property type="component" value="Unassembled WGS sequence"/>
</dbReference>
<gene>
    <name evidence="1" type="ORF">HZH68_010802</name>
</gene>